<dbReference type="PANTHER" id="PTHR31511:SF12">
    <property type="entry name" value="RHO TERMINATION FACTOR N-TERMINAL DOMAIN-CONTAINING PROTEIN"/>
    <property type="match status" value="1"/>
</dbReference>
<dbReference type="OrthoDB" id="2425134at2759"/>
<dbReference type="Proteomes" id="UP000499080">
    <property type="component" value="Unassembled WGS sequence"/>
</dbReference>
<dbReference type="SUPFAM" id="SSF56672">
    <property type="entry name" value="DNA/RNA polymerases"/>
    <property type="match status" value="1"/>
</dbReference>
<keyword evidence="2" id="KW-1185">Reference proteome</keyword>
<organism evidence="1 2">
    <name type="scientific">Araneus ventricosus</name>
    <name type="common">Orbweaver spider</name>
    <name type="synonym">Epeira ventricosa</name>
    <dbReference type="NCBI Taxonomy" id="182803"/>
    <lineage>
        <taxon>Eukaryota</taxon>
        <taxon>Metazoa</taxon>
        <taxon>Ecdysozoa</taxon>
        <taxon>Arthropoda</taxon>
        <taxon>Chelicerata</taxon>
        <taxon>Arachnida</taxon>
        <taxon>Araneae</taxon>
        <taxon>Araneomorphae</taxon>
        <taxon>Entelegynae</taxon>
        <taxon>Araneoidea</taxon>
        <taxon>Araneidae</taxon>
        <taxon>Araneus</taxon>
    </lineage>
</organism>
<dbReference type="PANTHER" id="PTHR31511">
    <property type="entry name" value="PROTEIN CBG23764"/>
    <property type="match status" value="1"/>
</dbReference>
<dbReference type="InterPro" id="IPR043502">
    <property type="entry name" value="DNA/RNA_pol_sf"/>
</dbReference>
<evidence type="ECO:0000313" key="2">
    <source>
        <dbReference type="Proteomes" id="UP000499080"/>
    </source>
</evidence>
<dbReference type="EMBL" id="BGPR01001721">
    <property type="protein sequence ID" value="GBM60377.1"/>
    <property type="molecule type" value="Genomic_DNA"/>
</dbReference>
<protein>
    <recommendedName>
        <fullName evidence="3">DNA-directed DNA polymerase</fullName>
    </recommendedName>
</protein>
<comment type="caution">
    <text evidence="1">The sequence shown here is derived from an EMBL/GenBank/DDBJ whole genome shotgun (WGS) entry which is preliminary data.</text>
</comment>
<dbReference type="GO" id="GO:0071897">
    <property type="term" value="P:DNA biosynthetic process"/>
    <property type="evidence" value="ECO:0007669"/>
    <property type="project" value="UniProtKB-ARBA"/>
</dbReference>
<reference evidence="1 2" key="1">
    <citation type="journal article" date="2019" name="Sci. Rep.">
        <title>Orb-weaving spider Araneus ventricosus genome elucidates the spidroin gene catalogue.</title>
        <authorList>
            <person name="Kono N."/>
            <person name="Nakamura H."/>
            <person name="Ohtoshi R."/>
            <person name="Moran D.A.P."/>
            <person name="Shinohara A."/>
            <person name="Yoshida Y."/>
            <person name="Fujiwara M."/>
            <person name="Mori M."/>
            <person name="Tomita M."/>
            <person name="Arakawa K."/>
        </authorList>
    </citation>
    <scope>NUCLEOTIDE SEQUENCE [LARGE SCALE GENOMIC DNA]</scope>
</reference>
<proteinExistence type="predicted"/>
<gene>
    <name evidence="1" type="ORF">AVEN_156939_1</name>
</gene>
<evidence type="ECO:0008006" key="3">
    <source>
        <dbReference type="Google" id="ProtNLM"/>
    </source>
</evidence>
<dbReference type="AlphaFoldDB" id="A0A4Y2H4F1"/>
<accession>A0A4Y2H4F1</accession>
<sequence>MRRIRSSGWVIDEILYLEVNTRVYRPLDEPLPSAISKKKAVIDIKNSDDKKRRIHGTKRLLPYDYFDSFAKFIETSLTQKSAFYNSLSNKEVSDDDYEYAQRIWSIFNLQTLGDYHDLYVTSDVLILADVFENFRKVCLDYYKTDPCHVYTAPGLAWQACLRMTGVKLELLTDIDMHLFIEKEISGGVAMISHRLTSANNPYLPNYDPTGPNSYIMYWDANNLYGWTMSQHLSTHDFSWTSDNFDYMNILNASDVGYILEVVLEYPPELHYRYNFYPLALEKTIVSPYEYSAYSKELVSKI</sequence>
<evidence type="ECO:0000313" key="1">
    <source>
        <dbReference type="EMBL" id="GBM60377.1"/>
    </source>
</evidence>
<name>A0A4Y2H4F1_ARAVE</name>